<reference evidence="2" key="2">
    <citation type="submission" date="2022-01" db="EMBL/GenBank/DDBJ databases">
        <authorList>
            <person name="Yamashiro T."/>
            <person name="Shiraishi A."/>
            <person name="Satake H."/>
            <person name="Nakayama K."/>
        </authorList>
    </citation>
    <scope>NUCLEOTIDE SEQUENCE</scope>
</reference>
<organism evidence="2 3">
    <name type="scientific">Tanacetum coccineum</name>
    <dbReference type="NCBI Taxonomy" id="301880"/>
    <lineage>
        <taxon>Eukaryota</taxon>
        <taxon>Viridiplantae</taxon>
        <taxon>Streptophyta</taxon>
        <taxon>Embryophyta</taxon>
        <taxon>Tracheophyta</taxon>
        <taxon>Spermatophyta</taxon>
        <taxon>Magnoliopsida</taxon>
        <taxon>eudicotyledons</taxon>
        <taxon>Gunneridae</taxon>
        <taxon>Pentapetalae</taxon>
        <taxon>asterids</taxon>
        <taxon>campanulids</taxon>
        <taxon>Asterales</taxon>
        <taxon>Asteraceae</taxon>
        <taxon>Asteroideae</taxon>
        <taxon>Anthemideae</taxon>
        <taxon>Anthemidinae</taxon>
        <taxon>Tanacetum</taxon>
    </lineage>
</organism>
<feature type="chain" id="PRO_5046417981" evidence="1">
    <location>
        <begin position="25"/>
        <end position="202"/>
    </location>
</feature>
<sequence length="202" mass="23842">MTICLLMRLRFLGFLPFHVDKKEGDDSDDSDLDIYEPRVCYDENKGIYAEAVIFVNKRLVRLTDVTVEQWLYLIYGDHTKVDGNTKEGVISKWLVQSYKKQFDEYIEIKKQWVTHGIDADKKYDPSDVEFVECDEEFSDSDDKRLINKGEVAKIFRIETNIFDFETPICKAFDKFNYLLKIDTDLLTCDILGFKTYDEFKNK</sequence>
<comment type="caution">
    <text evidence="2">The sequence shown here is derived from an EMBL/GenBank/DDBJ whole genome shotgun (WGS) entry which is preliminary data.</text>
</comment>
<gene>
    <name evidence="2" type="ORF">Tco_0707618</name>
</gene>
<feature type="signal peptide" evidence="1">
    <location>
        <begin position="1"/>
        <end position="24"/>
    </location>
</feature>
<keyword evidence="3" id="KW-1185">Reference proteome</keyword>
<evidence type="ECO:0000256" key="1">
    <source>
        <dbReference type="SAM" id="SignalP"/>
    </source>
</evidence>
<evidence type="ECO:0000313" key="3">
    <source>
        <dbReference type="Proteomes" id="UP001151760"/>
    </source>
</evidence>
<protein>
    <submittedName>
        <fullName evidence="2">Uncharacterized protein</fullName>
    </submittedName>
</protein>
<reference evidence="2" key="1">
    <citation type="journal article" date="2022" name="Int. J. Mol. Sci.">
        <title>Draft Genome of Tanacetum Coccineum: Genomic Comparison of Closely Related Tanacetum-Family Plants.</title>
        <authorList>
            <person name="Yamashiro T."/>
            <person name="Shiraishi A."/>
            <person name="Nakayama K."/>
            <person name="Satake H."/>
        </authorList>
    </citation>
    <scope>NUCLEOTIDE SEQUENCE</scope>
</reference>
<proteinExistence type="predicted"/>
<dbReference type="EMBL" id="BQNB010010255">
    <property type="protein sequence ID" value="GJS74777.1"/>
    <property type="molecule type" value="Genomic_DNA"/>
</dbReference>
<accession>A0ABQ4YBK2</accession>
<keyword evidence="1" id="KW-0732">Signal</keyword>
<evidence type="ECO:0000313" key="2">
    <source>
        <dbReference type="EMBL" id="GJS74777.1"/>
    </source>
</evidence>
<dbReference type="Proteomes" id="UP001151760">
    <property type="component" value="Unassembled WGS sequence"/>
</dbReference>
<name>A0ABQ4YBK2_9ASTR</name>